<protein>
    <submittedName>
        <fullName evidence="4">T9SS type A sorting domain-containing protein</fullName>
    </submittedName>
</protein>
<proteinExistence type="predicted"/>
<sequence>MKLLTITISMLALSFSVRAQQAVVTAGGSDSASGGSVSYTIGQVGYESYTTSNGQVSEGVQQPYEIYDVTAVRDVIAMKGVELYPNPARDNLTIEIDHKTASYTVVGMNGNSLRESVQLNKGKNNIDLSGFAQGIYFVQVQSTDQSAMKIFKVIKN</sequence>
<evidence type="ECO:0000256" key="2">
    <source>
        <dbReference type="SAM" id="SignalP"/>
    </source>
</evidence>
<keyword evidence="1 2" id="KW-0732">Signal</keyword>
<dbReference type="InterPro" id="IPR026444">
    <property type="entry name" value="Secre_tail"/>
</dbReference>
<comment type="caution">
    <text evidence="4">The sequence shown here is derived from an EMBL/GenBank/DDBJ whole genome shotgun (WGS) entry which is preliminary data.</text>
</comment>
<feature type="domain" description="Secretion system C-terminal sorting" evidence="3">
    <location>
        <begin position="83"/>
        <end position="149"/>
    </location>
</feature>
<dbReference type="AlphaFoldDB" id="A0A6N6M9P0"/>
<dbReference type="Pfam" id="PF18962">
    <property type="entry name" value="Por_Secre_tail"/>
    <property type="match status" value="1"/>
</dbReference>
<dbReference type="RefSeq" id="WP_151166417.1">
    <property type="nucleotide sequence ID" value="NZ_WACR01000002.1"/>
</dbReference>
<dbReference type="NCBIfam" id="TIGR04183">
    <property type="entry name" value="Por_Secre_tail"/>
    <property type="match status" value="1"/>
</dbReference>
<evidence type="ECO:0000313" key="4">
    <source>
        <dbReference type="EMBL" id="KAB1065593.1"/>
    </source>
</evidence>
<feature type="signal peptide" evidence="2">
    <location>
        <begin position="1"/>
        <end position="19"/>
    </location>
</feature>
<evidence type="ECO:0000259" key="3">
    <source>
        <dbReference type="Pfam" id="PF18962"/>
    </source>
</evidence>
<gene>
    <name evidence="4" type="ORF">F3059_02765</name>
</gene>
<dbReference type="EMBL" id="WACR01000002">
    <property type="protein sequence ID" value="KAB1065593.1"/>
    <property type="molecule type" value="Genomic_DNA"/>
</dbReference>
<evidence type="ECO:0000256" key="1">
    <source>
        <dbReference type="ARBA" id="ARBA00022729"/>
    </source>
</evidence>
<dbReference type="OrthoDB" id="657352at2"/>
<organism evidence="4 5">
    <name type="scientific">Salibacter halophilus</name>
    <dbReference type="NCBI Taxonomy" id="1803916"/>
    <lineage>
        <taxon>Bacteria</taxon>
        <taxon>Pseudomonadati</taxon>
        <taxon>Bacteroidota</taxon>
        <taxon>Flavobacteriia</taxon>
        <taxon>Flavobacteriales</taxon>
        <taxon>Salibacteraceae</taxon>
        <taxon>Salibacter</taxon>
    </lineage>
</organism>
<evidence type="ECO:0000313" key="5">
    <source>
        <dbReference type="Proteomes" id="UP000435357"/>
    </source>
</evidence>
<reference evidence="4 5" key="1">
    <citation type="submission" date="2019-09" db="EMBL/GenBank/DDBJ databases">
        <title>Genomes of Cryomorphaceae.</title>
        <authorList>
            <person name="Bowman J.P."/>
        </authorList>
    </citation>
    <scope>NUCLEOTIDE SEQUENCE [LARGE SCALE GENOMIC DNA]</scope>
    <source>
        <strain evidence="4 5">KCTC 52047</strain>
    </source>
</reference>
<name>A0A6N6M9P0_9FLAO</name>
<accession>A0A6N6M9P0</accession>
<dbReference type="Proteomes" id="UP000435357">
    <property type="component" value="Unassembled WGS sequence"/>
</dbReference>
<feature type="chain" id="PRO_5026757242" evidence="2">
    <location>
        <begin position="20"/>
        <end position="156"/>
    </location>
</feature>
<keyword evidence="5" id="KW-1185">Reference proteome</keyword>